<keyword evidence="2" id="KW-1185">Reference proteome</keyword>
<organism evidence="1 2">
    <name type="scientific">Caulobacter phage CcrColossus</name>
    <dbReference type="NCBI Taxonomy" id="1211640"/>
    <lineage>
        <taxon>Viruses</taxon>
        <taxon>Duplodnaviria</taxon>
        <taxon>Heunggongvirae</taxon>
        <taxon>Uroviricota</taxon>
        <taxon>Caudoviricetes</taxon>
        <taxon>Jeanschmidtviridae</taxon>
        <taxon>Colossusvirus</taxon>
        <taxon>Colossusvirus colossus</taxon>
    </lineage>
</organism>
<dbReference type="RefSeq" id="YP_006988602.1">
    <property type="nucleotide sequence ID" value="NC_019406.1"/>
</dbReference>
<reference evidence="1 2" key="1">
    <citation type="journal article" date="2012" name="BMC Genomics">
        <title>The Caulobacter crescentus phage phiCbK: genomics of a canonical phage.</title>
        <authorList>
            <person name="Gill J.J."/>
            <person name="Berry J.D."/>
            <person name="Russell W.K."/>
            <person name="Lessor L."/>
            <person name="Escobar Garcia D.A."/>
            <person name="Hernandez D."/>
            <person name="Kane A."/>
            <person name="Keene J."/>
            <person name="Maddox M."/>
            <person name="Martin R."/>
            <person name="Mohan S."/>
            <person name="Thorn A.M."/>
            <person name="Russell D.H."/>
            <person name="Young R."/>
        </authorList>
    </citation>
    <scope>NUCLEOTIDE SEQUENCE [LARGE SCALE GENOMIC DNA]</scope>
</reference>
<gene>
    <name evidence="1" type="ORF">CcrColossus_gp368</name>
</gene>
<evidence type="ECO:0000313" key="2">
    <source>
        <dbReference type="Proteomes" id="UP000000463"/>
    </source>
</evidence>
<accession>K4JWF6</accession>
<evidence type="ECO:0000313" key="1">
    <source>
        <dbReference type="EMBL" id="AFU88238.1"/>
    </source>
</evidence>
<name>K4JWF6_9CAUD</name>
<dbReference type="EMBL" id="JX100810">
    <property type="protein sequence ID" value="AFU88238.1"/>
    <property type="molecule type" value="Genomic_DNA"/>
</dbReference>
<dbReference type="GeneID" id="13995296"/>
<protein>
    <submittedName>
        <fullName evidence="1">Uncharacterized protein</fullName>
    </submittedName>
</protein>
<dbReference type="Proteomes" id="UP000000463">
    <property type="component" value="Segment"/>
</dbReference>
<dbReference type="KEGG" id="vg:13995296"/>
<sequence length="68" mass="7117">MPGGGLMGKTAWNPRPSEGYNCLERTGYLAGYSDGFHGLHYGAGYDDPPAAYRTGFEEGCAAARGKAA</sequence>
<proteinExistence type="predicted"/>